<gene>
    <name evidence="2" type="ORF">PIBRA_LOCUS5693</name>
</gene>
<evidence type="ECO:0000313" key="3">
    <source>
        <dbReference type="Proteomes" id="UP001152562"/>
    </source>
</evidence>
<evidence type="ECO:0000256" key="1">
    <source>
        <dbReference type="SAM" id="MobiDB-lite"/>
    </source>
</evidence>
<feature type="region of interest" description="Disordered" evidence="1">
    <location>
        <begin position="58"/>
        <end position="120"/>
    </location>
</feature>
<dbReference type="EMBL" id="CALOZG010000005">
    <property type="protein sequence ID" value="CAH4028898.1"/>
    <property type="molecule type" value="Genomic_DNA"/>
</dbReference>
<name>A0A9P0THK1_PIEBR</name>
<protein>
    <submittedName>
        <fullName evidence="2">Uncharacterized protein</fullName>
    </submittedName>
</protein>
<dbReference type="Proteomes" id="UP001152562">
    <property type="component" value="Unassembled WGS sequence"/>
</dbReference>
<organism evidence="2 3">
    <name type="scientific">Pieris brassicae</name>
    <name type="common">White butterfly</name>
    <name type="synonym">Large white butterfly</name>
    <dbReference type="NCBI Taxonomy" id="7116"/>
    <lineage>
        <taxon>Eukaryota</taxon>
        <taxon>Metazoa</taxon>
        <taxon>Ecdysozoa</taxon>
        <taxon>Arthropoda</taxon>
        <taxon>Hexapoda</taxon>
        <taxon>Insecta</taxon>
        <taxon>Pterygota</taxon>
        <taxon>Neoptera</taxon>
        <taxon>Endopterygota</taxon>
        <taxon>Lepidoptera</taxon>
        <taxon>Glossata</taxon>
        <taxon>Ditrysia</taxon>
        <taxon>Papilionoidea</taxon>
        <taxon>Pieridae</taxon>
        <taxon>Pierinae</taxon>
        <taxon>Pieris</taxon>
    </lineage>
</organism>
<keyword evidence="3" id="KW-1185">Reference proteome</keyword>
<dbReference type="AlphaFoldDB" id="A0A9P0THK1"/>
<accession>A0A9P0THK1</accession>
<proteinExistence type="predicted"/>
<reference evidence="2" key="1">
    <citation type="submission" date="2022-05" db="EMBL/GenBank/DDBJ databases">
        <authorList>
            <person name="Okamura Y."/>
        </authorList>
    </citation>
    <scope>NUCLEOTIDE SEQUENCE</scope>
</reference>
<sequence length="133" mass="14082">MQLRECARRILIPLKGPVSTRVHLKTNGLGTSCRQIGALNGFRPQVPRWASLGFTGGLTRSNSECSRGRSAAPTRLRVAPGPTQRPPSLSGPRTDTPRKLLGVTGLPAPPAGASAEESNLNCGRRGTGERVMC</sequence>
<comment type="caution">
    <text evidence="2">The sequence shown here is derived from an EMBL/GenBank/DDBJ whole genome shotgun (WGS) entry which is preliminary data.</text>
</comment>
<evidence type="ECO:0000313" key="2">
    <source>
        <dbReference type="EMBL" id="CAH4028898.1"/>
    </source>
</evidence>